<dbReference type="AlphaFoldDB" id="A0A1L9QWM0"/>
<evidence type="ECO:0000313" key="1">
    <source>
        <dbReference type="EMBL" id="OJJ27091.1"/>
    </source>
</evidence>
<protein>
    <submittedName>
        <fullName evidence="1">Uncharacterized protein</fullName>
    </submittedName>
</protein>
<name>A0A1L9QWM0_9CYAN</name>
<evidence type="ECO:0000313" key="2">
    <source>
        <dbReference type="Proteomes" id="UP000183940"/>
    </source>
</evidence>
<accession>A0A1L9QWM0</accession>
<dbReference type="EMBL" id="MLAW01000003">
    <property type="protein sequence ID" value="OJJ27091.1"/>
    <property type="molecule type" value="Genomic_DNA"/>
</dbReference>
<sequence length="278" mass="31873">MRFPKWLKKSSSEHKKIPPEDERRIIQRFEEFSSQIPIVPEILPRVTFDATIGYFESDRPSNPVPTKGVMICQKHREGYQLAQLFLDENNQLIVRRDGSPYGRQLVARELDDKLWDSFDKTSSVLVIELGNYQPKTPVIEPEVIPVSDEIQLTVKGLPSELSEEERQSVFESLVRNTLLRVTKQSYQAGEKIHQGKFSLKVKGIAYEIMFSLDAIQAIAALQIYKDAFEKIKQGAKEGIYDLDLAESAAQYIKESAWDEVRDLIYPKISQPKSHNMGD</sequence>
<reference evidence="1" key="1">
    <citation type="submission" date="2016-10" db="EMBL/GenBank/DDBJ databases">
        <title>CRISPR-Cas defence system in Roseofilum reptotaenium: evidence of a bacteriophage-cyanobacterium arms race in the coral black band disease.</title>
        <authorList>
            <person name="Buerger P."/>
            <person name="Wood-Charlson E.M."/>
            <person name="Weynberg K.D."/>
            <person name="Willis B."/>
            <person name="Van Oppen M.J."/>
        </authorList>
    </citation>
    <scope>NUCLEOTIDE SEQUENCE [LARGE SCALE GENOMIC DNA]</scope>
    <source>
        <strain evidence="1">AO1-A</strain>
    </source>
</reference>
<organism evidence="1 2">
    <name type="scientific">Roseofilum reptotaenium AO1-A</name>
    <dbReference type="NCBI Taxonomy" id="1925591"/>
    <lineage>
        <taxon>Bacteria</taxon>
        <taxon>Bacillati</taxon>
        <taxon>Cyanobacteriota</taxon>
        <taxon>Cyanophyceae</taxon>
        <taxon>Desertifilales</taxon>
        <taxon>Desertifilaceae</taxon>
        <taxon>Roseofilum</taxon>
    </lineage>
</organism>
<dbReference type="Proteomes" id="UP000183940">
    <property type="component" value="Unassembled WGS sequence"/>
</dbReference>
<gene>
    <name evidence="1" type="ORF">BI308_03320</name>
</gene>
<proteinExistence type="predicted"/>
<comment type="caution">
    <text evidence="1">The sequence shown here is derived from an EMBL/GenBank/DDBJ whole genome shotgun (WGS) entry which is preliminary data.</text>
</comment>
<keyword evidence="2" id="KW-1185">Reference proteome</keyword>